<reference evidence="9" key="1">
    <citation type="journal article" date="2020" name="Stud. Mycol.">
        <title>101 Dothideomycetes genomes: a test case for predicting lifestyles and emergence of pathogens.</title>
        <authorList>
            <person name="Haridas S."/>
            <person name="Albert R."/>
            <person name="Binder M."/>
            <person name="Bloem J."/>
            <person name="Labutti K."/>
            <person name="Salamov A."/>
            <person name="Andreopoulos B."/>
            <person name="Baker S."/>
            <person name="Barry K."/>
            <person name="Bills G."/>
            <person name="Bluhm B."/>
            <person name="Cannon C."/>
            <person name="Castanera R."/>
            <person name="Culley D."/>
            <person name="Daum C."/>
            <person name="Ezra D."/>
            <person name="Gonzalez J."/>
            <person name="Henrissat B."/>
            <person name="Kuo A."/>
            <person name="Liang C."/>
            <person name="Lipzen A."/>
            <person name="Lutzoni F."/>
            <person name="Magnuson J."/>
            <person name="Mondo S."/>
            <person name="Nolan M."/>
            <person name="Ohm R."/>
            <person name="Pangilinan J."/>
            <person name="Park H.-J."/>
            <person name="Ramirez L."/>
            <person name="Alfaro M."/>
            <person name="Sun H."/>
            <person name="Tritt A."/>
            <person name="Yoshinaga Y."/>
            <person name="Zwiers L.-H."/>
            <person name="Turgeon B."/>
            <person name="Goodwin S."/>
            <person name="Spatafora J."/>
            <person name="Crous P."/>
            <person name="Grigoriev I."/>
        </authorList>
    </citation>
    <scope>NUCLEOTIDE SEQUENCE</scope>
    <source>
        <strain evidence="9">CBS 113979</strain>
    </source>
</reference>
<accession>A0A6G1GYS1</accession>
<name>A0A6G1GYS1_9PEZI</name>
<sequence>MICHRCLHRATRISTPSLLPRAPSKTTTRLSSTSTPISPTISQTTIPRRGDLSTSPNPPAATSTSAAQPFSAALTPRATPGDVNTVKTPPIIMRSSVPAGTPLKGLNIMKGANDPVALEDSEYPEWLWGLLKTEKGGKGDGGDEGDLYSKSAKQRRKAEKRLRKAAMLNPTALAPQIPIYEQSVDLPFGAGNGNGNGNGKGSLEATLEAGKTREELRKAMRTRRRAAIKEANFLKTMA</sequence>
<dbReference type="Proteomes" id="UP000800041">
    <property type="component" value="Unassembled WGS sequence"/>
</dbReference>
<evidence type="ECO:0000256" key="5">
    <source>
        <dbReference type="ARBA" id="ARBA00023274"/>
    </source>
</evidence>
<evidence type="ECO:0000256" key="4">
    <source>
        <dbReference type="ARBA" id="ARBA00023128"/>
    </source>
</evidence>
<dbReference type="PANTHER" id="PTHR28595">
    <property type="entry name" value="39S RIBOSOMAL PROTEIN L54, MITOCHONDRIAL"/>
    <property type="match status" value="1"/>
</dbReference>
<evidence type="ECO:0000313" key="9">
    <source>
        <dbReference type="EMBL" id="KAF1986113.1"/>
    </source>
</evidence>
<evidence type="ECO:0000313" key="10">
    <source>
        <dbReference type="Proteomes" id="UP000800041"/>
    </source>
</evidence>
<dbReference type="PANTHER" id="PTHR28595:SF1">
    <property type="entry name" value="LARGE RIBOSOMAL SUBUNIT PROTEIN ML54"/>
    <property type="match status" value="1"/>
</dbReference>
<keyword evidence="10" id="KW-1185">Reference proteome</keyword>
<feature type="region of interest" description="Disordered" evidence="8">
    <location>
        <begin position="134"/>
        <end position="161"/>
    </location>
</feature>
<dbReference type="InterPro" id="IPR013870">
    <property type="entry name" value="Ribosomal_mL54"/>
</dbReference>
<evidence type="ECO:0000256" key="3">
    <source>
        <dbReference type="ARBA" id="ARBA00022980"/>
    </source>
</evidence>
<feature type="compositionally biased region" description="Low complexity" evidence="8">
    <location>
        <begin position="60"/>
        <end position="73"/>
    </location>
</feature>
<evidence type="ECO:0000256" key="2">
    <source>
        <dbReference type="ARBA" id="ARBA00022946"/>
    </source>
</evidence>
<evidence type="ECO:0000256" key="7">
    <source>
        <dbReference type="ARBA" id="ARBA00035179"/>
    </source>
</evidence>
<evidence type="ECO:0000256" key="6">
    <source>
        <dbReference type="ARBA" id="ARBA00033752"/>
    </source>
</evidence>
<dbReference type="Pfam" id="PF08561">
    <property type="entry name" value="Ribosomal_L37"/>
    <property type="match status" value="1"/>
</dbReference>
<organism evidence="9 10">
    <name type="scientific">Aulographum hederae CBS 113979</name>
    <dbReference type="NCBI Taxonomy" id="1176131"/>
    <lineage>
        <taxon>Eukaryota</taxon>
        <taxon>Fungi</taxon>
        <taxon>Dikarya</taxon>
        <taxon>Ascomycota</taxon>
        <taxon>Pezizomycotina</taxon>
        <taxon>Dothideomycetes</taxon>
        <taxon>Pleosporomycetidae</taxon>
        <taxon>Aulographales</taxon>
        <taxon>Aulographaceae</taxon>
    </lineage>
</organism>
<evidence type="ECO:0000256" key="8">
    <source>
        <dbReference type="SAM" id="MobiDB-lite"/>
    </source>
</evidence>
<feature type="region of interest" description="Disordered" evidence="8">
    <location>
        <begin position="17"/>
        <end position="87"/>
    </location>
</feature>
<comment type="similarity">
    <text evidence="6">Belongs to the mitochondrion-specific ribosomal protein mL54 family.</text>
</comment>
<evidence type="ECO:0000256" key="1">
    <source>
        <dbReference type="ARBA" id="ARBA00004173"/>
    </source>
</evidence>
<keyword evidence="3" id="KW-0689">Ribosomal protein</keyword>
<comment type="subcellular location">
    <subcellularLocation>
        <location evidence="1">Mitochondrion</location>
    </subcellularLocation>
</comment>
<protein>
    <recommendedName>
        <fullName evidence="7">Large ribosomal subunit protein mL54</fullName>
    </recommendedName>
</protein>
<dbReference type="GO" id="GO:0005762">
    <property type="term" value="C:mitochondrial large ribosomal subunit"/>
    <property type="evidence" value="ECO:0007669"/>
    <property type="project" value="TreeGrafter"/>
</dbReference>
<dbReference type="EMBL" id="ML977158">
    <property type="protein sequence ID" value="KAF1986113.1"/>
    <property type="molecule type" value="Genomic_DNA"/>
</dbReference>
<keyword evidence="5" id="KW-0687">Ribonucleoprotein</keyword>
<dbReference type="GO" id="GO:0003735">
    <property type="term" value="F:structural constituent of ribosome"/>
    <property type="evidence" value="ECO:0007669"/>
    <property type="project" value="TreeGrafter"/>
</dbReference>
<keyword evidence="4" id="KW-0496">Mitochondrion</keyword>
<proteinExistence type="inferred from homology"/>
<keyword evidence="2" id="KW-0809">Transit peptide</keyword>
<gene>
    <name evidence="9" type="ORF">K402DRAFT_355961</name>
</gene>
<feature type="compositionally biased region" description="Low complexity" evidence="8">
    <location>
        <begin position="23"/>
        <end position="47"/>
    </location>
</feature>
<feature type="compositionally biased region" description="Basic residues" evidence="8">
    <location>
        <begin position="152"/>
        <end position="161"/>
    </location>
</feature>
<dbReference type="OrthoDB" id="10252718at2759"/>
<dbReference type="AlphaFoldDB" id="A0A6G1GYS1"/>